<gene>
    <name evidence="4" type="ORF">KV397_05555</name>
</gene>
<feature type="region of interest" description="Disordered" evidence="1">
    <location>
        <begin position="1"/>
        <end position="65"/>
    </location>
</feature>
<keyword evidence="2" id="KW-1133">Transmembrane helix</keyword>
<feature type="compositionally biased region" description="Low complexity" evidence="1">
    <location>
        <begin position="30"/>
        <end position="56"/>
    </location>
</feature>
<keyword evidence="2" id="KW-0472">Membrane</keyword>
<evidence type="ECO:0000313" key="5">
    <source>
        <dbReference type="Proteomes" id="UP000830631"/>
    </source>
</evidence>
<feature type="transmembrane region" description="Helical" evidence="2">
    <location>
        <begin position="105"/>
        <end position="125"/>
    </location>
</feature>
<evidence type="ECO:0000313" key="4">
    <source>
        <dbReference type="EMBL" id="UPL17259.1"/>
    </source>
</evidence>
<feature type="domain" description="DUF2510" evidence="3">
    <location>
        <begin position="6"/>
        <end position="36"/>
    </location>
</feature>
<protein>
    <submittedName>
        <fullName evidence="4">DUF2510 domain-containing protein</fullName>
    </submittedName>
</protein>
<sequence length="294" mass="30200">MTTTPAGWYDDGSGRQRWWDGQQWTEHFAPEAAAPVESEAPAAAETPSAPEVPASEVPEYGSPAQPAAGYPGSAPNYPAGYTTSPSGYPAASPYTQPGQDAPKKISILGLVGLGLAAVGTILAFIPVIGFFGFILLGAGFIVSLISLFLKGKKWPGIAGLILAVVGTIIGVVMFFVFVFAVAQTASEELDNLPSTSPSSEATDPGETDGADDGTRPTTPEVAAGLTAILMLDGTEGYTEEQVLCLADLLVVSDLDNATLRAIAESDGTLTDLDAINGLAEVLGDTEAITACFVS</sequence>
<feature type="region of interest" description="Disordered" evidence="1">
    <location>
        <begin position="190"/>
        <end position="217"/>
    </location>
</feature>
<accession>A0ABY4IXE8</accession>
<dbReference type="RefSeq" id="WP_261812369.1">
    <property type="nucleotide sequence ID" value="NZ_CP078078.1"/>
</dbReference>
<proteinExistence type="predicted"/>
<dbReference type="Proteomes" id="UP000830631">
    <property type="component" value="Chromosome"/>
</dbReference>
<evidence type="ECO:0000256" key="1">
    <source>
        <dbReference type="SAM" id="MobiDB-lite"/>
    </source>
</evidence>
<keyword evidence="5" id="KW-1185">Reference proteome</keyword>
<dbReference type="Pfam" id="PF10708">
    <property type="entry name" value="DUF2510"/>
    <property type="match status" value="1"/>
</dbReference>
<feature type="transmembrane region" description="Helical" evidence="2">
    <location>
        <begin position="156"/>
        <end position="182"/>
    </location>
</feature>
<organism evidence="4 5">
    <name type="scientific">Microbacterium aurugineum</name>
    <dbReference type="NCBI Taxonomy" id="2851642"/>
    <lineage>
        <taxon>Bacteria</taxon>
        <taxon>Bacillati</taxon>
        <taxon>Actinomycetota</taxon>
        <taxon>Actinomycetes</taxon>
        <taxon>Micrococcales</taxon>
        <taxon>Microbacteriaceae</taxon>
        <taxon>Microbacterium</taxon>
    </lineage>
</organism>
<reference evidence="4 5" key="1">
    <citation type="submission" date="2021-06" db="EMBL/GenBank/DDBJ databases">
        <title>Genome-based taxonomic framework of Microbacterium strains isolated from marine environment, the description of four new species and reclassification of four preexisting species.</title>
        <authorList>
            <person name="Lee S.D."/>
            <person name="Kim S.-M."/>
            <person name="Byeon Y.-S."/>
            <person name="Yang H.L."/>
            <person name="Kim I.S."/>
        </authorList>
    </citation>
    <scope>NUCLEOTIDE SEQUENCE [LARGE SCALE GENOMIC DNA]</scope>
    <source>
        <strain evidence="4 5">KSW4-10</strain>
    </source>
</reference>
<evidence type="ECO:0000256" key="2">
    <source>
        <dbReference type="SAM" id="Phobius"/>
    </source>
</evidence>
<keyword evidence="2" id="KW-0812">Transmembrane</keyword>
<dbReference type="EMBL" id="CP078078">
    <property type="protein sequence ID" value="UPL17259.1"/>
    <property type="molecule type" value="Genomic_DNA"/>
</dbReference>
<name>A0ABY4IXE8_9MICO</name>
<evidence type="ECO:0000259" key="3">
    <source>
        <dbReference type="Pfam" id="PF10708"/>
    </source>
</evidence>
<feature type="transmembrane region" description="Helical" evidence="2">
    <location>
        <begin position="131"/>
        <end position="149"/>
    </location>
</feature>
<feature type="compositionally biased region" description="Polar residues" evidence="1">
    <location>
        <begin position="192"/>
        <end position="201"/>
    </location>
</feature>
<dbReference type="InterPro" id="IPR018929">
    <property type="entry name" value="DUF2510"/>
</dbReference>